<evidence type="ECO:0000256" key="1">
    <source>
        <dbReference type="SAM" id="MobiDB-lite"/>
    </source>
</evidence>
<evidence type="ECO:0000313" key="2">
    <source>
        <dbReference type="EMBL" id="AFR92417.2"/>
    </source>
</evidence>
<evidence type="ECO:0000313" key="3">
    <source>
        <dbReference type="Proteomes" id="UP000010091"/>
    </source>
</evidence>
<name>J9VDS1_CRYN9</name>
<dbReference type="KEGG" id="cng:CNAG_00283"/>
<dbReference type="HOGENOM" id="CLU_608337_0_0_1"/>
<dbReference type="AlphaFoldDB" id="J9VDS1"/>
<dbReference type="Proteomes" id="UP000010091">
    <property type="component" value="Chromosome 1"/>
</dbReference>
<keyword evidence="3" id="KW-1185">Reference proteome</keyword>
<reference evidence="2 3" key="1">
    <citation type="journal article" date="2014" name="PLoS Genet.">
        <title>Analysis of the genome and transcriptome of Cryptococcus neoformans var. grubii reveals complex RNA expression and microevolution leading to virulence attenuation.</title>
        <authorList>
            <person name="Janbon G."/>
            <person name="Ormerod K.L."/>
            <person name="Paulet D."/>
            <person name="Byrnes E.J.III."/>
            <person name="Yadav V."/>
            <person name="Chatterjee G."/>
            <person name="Mullapudi N."/>
            <person name="Hon C.C."/>
            <person name="Billmyre R.B."/>
            <person name="Brunel F."/>
            <person name="Bahn Y.S."/>
            <person name="Chen W."/>
            <person name="Chen Y."/>
            <person name="Chow E.W."/>
            <person name="Coppee J.Y."/>
            <person name="Floyd-Averette A."/>
            <person name="Gaillardin C."/>
            <person name="Gerik K.J."/>
            <person name="Goldberg J."/>
            <person name="Gonzalez-Hilarion S."/>
            <person name="Gujja S."/>
            <person name="Hamlin J.L."/>
            <person name="Hsueh Y.P."/>
            <person name="Ianiri G."/>
            <person name="Jones S."/>
            <person name="Kodira C.D."/>
            <person name="Kozubowski L."/>
            <person name="Lam W."/>
            <person name="Marra M."/>
            <person name="Mesner L.D."/>
            <person name="Mieczkowski P.A."/>
            <person name="Moyrand F."/>
            <person name="Nielsen K."/>
            <person name="Proux C."/>
            <person name="Rossignol T."/>
            <person name="Schein J.E."/>
            <person name="Sun S."/>
            <person name="Wollschlaeger C."/>
            <person name="Wood I.A."/>
            <person name="Zeng Q."/>
            <person name="Neuveglise C."/>
            <person name="Newlon C.S."/>
            <person name="Perfect J.R."/>
            <person name="Lodge J.K."/>
            <person name="Idnurm A."/>
            <person name="Stajich J.E."/>
            <person name="Kronstad J.W."/>
            <person name="Sanyal K."/>
            <person name="Heitman J."/>
            <person name="Fraser J.A."/>
            <person name="Cuomo C.A."/>
            <person name="Dietrich F.S."/>
        </authorList>
    </citation>
    <scope>NUCLEOTIDE SEQUENCE [LARGE SCALE GENOMIC DNA]</scope>
    <source>
        <strain evidence="3">H99 / ATCC 208821 / CBS 10515 / FGSC 9487</strain>
    </source>
</reference>
<feature type="region of interest" description="Disordered" evidence="1">
    <location>
        <begin position="424"/>
        <end position="474"/>
    </location>
</feature>
<dbReference type="GeneID" id="23884105"/>
<proteinExistence type="predicted"/>
<protein>
    <submittedName>
        <fullName evidence="2">Uncharacterized protein</fullName>
    </submittedName>
</protein>
<feature type="compositionally biased region" description="Basic and acidic residues" evidence="1">
    <location>
        <begin position="452"/>
        <end position="466"/>
    </location>
</feature>
<dbReference type="VEuPathDB" id="FungiDB:CNAG_00283"/>
<gene>
    <name evidence="2" type="ORF">CNAG_00283</name>
</gene>
<sequence>MVGDLTWRIYKGGEGRLALSLQPNMSSPGPTYARIRSLSHWTTFFNQPDGLFRLPSTQGAAIQHLDIDLRFVADHQVETVDPHLETDTPIHLPNVCVLTFRGGEYVQDDDLRMDALAEVLLAVNPVEVRWLNAAEDPSEQLSFATHLVHPAVIAAGEKWSAAGTLRKLVIQGGFPCPNLTAPTPFALTPAATPCPSPGPARTTFGLQDSSSKHHPAPFVSGLSALSTIKPKTVDEDRLKGREERKRQAEYTLKPRFEYAFGKWSVQELKWRLDGRYTPACILSIITHFIKAIKSSFPSATPHFLVDLPVAVSFTSIPAAIITDLQSLPEKLELDEKVRDWLSDVCFGSLGDARHARLWDSPAPADGNDHRNSLRTKAEMILLRDGATIVTLEELTQITKNSSNGKGRDDRSAMSSADSIASLLSGATESPTEDENEAVTPHYAGSPFVNPTDKTDKKPAGDGDSVRPIETSVVL</sequence>
<dbReference type="RefSeq" id="XP_012046241.1">
    <property type="nucleotide sequence ID" value="XM_012190851.1"/>
</dbReference>
<dbReference type="EMBL" id="CP003820">
    <property type="protein sequence ID" value="AFR92417.2"/>
    <property type="molecule type" value="Genomic_DNA"/>
</dbReference>
<dbReference type="OrthoDB" id="2570648at2759"/>
<organism evidence="2 3">
    <name type="scientific">Cryptococcus neoformans (strain H99 / ATCC 208821 / CBS 10515 / FGSC 9487)</name>
    <name type="common">Cryptococcus neoformans var. grubii serotype A</name>
    <dbReference type="NCBI Taxonomy" id="235443"/>
    <lineage>
        <taxon>Eukaryota</taxon>
        <taxon>Fungi</taxon>
        <taxon>Dikarya</taxon>
        <taxon>Basidiomycota</taxon>
        <taxon>Agaricomycotina</taxon>
        <taxon>Tremellomycetes</taxon>
        <taxon>Tremellales</taxon>
        <taxon>Cryptococcaceae</taxon>
        <taxon>Cryptococcus</taxon>
        <taxon>Cryptococcus neoformans species complex</taxon>
    </lineage>
</organism>
<accession>J9VDS1</accession>